<organism evidence="1 2">
    <name type="scientific">Patagioenas fasciata monilis</name>
    <dbReference type="NCBI Taxonomy" id="372326"/>
    <lineage>
        <taxon>Eukaryota</taxon>
        <taxon>Metazoa</taxon>
        <taxon>Chordata</taxon>
        <taxon>Craniata</taxon>
        <taxon>Vertebrata</taxon>
        <taxon>Euteleostomi</taxon>
        <taxon>Archelosauria</taxon>
        <taxon>Archosauria</taxon>
        <taxon>Dinosauria</taxon>
        <taxon>Saurischia</taxon>
        <taxon>Theropoda</taxon>
        <taxon>Coelurosauria</taxon>
        <taxon>Aves</taxon>
        <taxon>Neognathae</taxon>
        <taxon>Neoaves</taxon>
        <taxon>Columbimorphae</taxon>
        <taxon>Columbiformes</taxon>
        <taxon>Columbidae</taxon>
        <taxon>Patagioenas</taxon>
    </lineage>
</organism>
<dbReference type="Proteomes" id="UP000190648">
    <property type="component" value="Unassembled WGS sequence"/>
</dbReference>
<dbReference type="AlphaFoldDB" id="A0A1V4KZW5"/>
<name>A0A1V4KZW5_PATFA</name>
<evidence type="ECO:0000313" key="2">
    <source>
        <dbReference type="Proteomes" id="UP000190648"/>
    </source>
</evidence>
<proteinExistence type="predicted"/>
<reference evidence="1 2" key="1">
    <citation type="submission" date="2016-02" db="EMBL/GenBank/DDBJ databases">
        <title>Band-tailed pigeon sequencing and assembly.</title>
        <authorList>
            <person name="Soares A.E."/>
            <person name="Novak B.J."/>
            <person name="Rice E.S."/>
            <person name="O'Connell B."/>
            <person name="Chang D."/>
            <person name="Weber S."/>
            <person name="Shapiro B."/>
        </authorList>
    </citation>
    <scope>NUCLEOTIDE SEQUENCE [LARGE SCALE GENOMIC DNA]</scope>
    <source>
        <strain evidence="1">BTP2013</strain>
        <tissue evidence="1">Blood</tissue>
    </source>
</reference>
<evidence type="ECO:0000313" key="1">
    <source>
        <dbReference type="EMBL" id="OPJ90134.1"/>
    </source>
</evidence>
<keyword evidence="2" id="KW-1185">Reference proteome</keyword>
<comment type="caution">
    <text evidence="1">The sequence shown here is derived from an EMBL/GenBank/DDBJ whole genome shotgun (WGS) entry which is preliminary data.</text>
</comment>
<dbReference type="EMBL" id="LSYS01000429">
    <property type="protein sequence ID" value="OPJ90134.1"/>
    <property type="molecule type" value="Genomic_DNA"/>
</dbReference>
<sequence length="119" mass="13446">MGCPVLHTEQLVSKQREIRTRLMPGPLDEEAEVCCEELACDHGKVLESLQSTTSLQNGAVNRAEILYIYISYNEPACHSVWSGGNESSLPQKVALWYLSGEMYIDLYTCLFIQKLFKKS</sequence>
<accession>A0A1V4KZW5</accession>
<gene>
    <name evidence="1" type="ORF">AV530_014749</name>
</gene>
<protein>
    <submittedName>
        <fullName evidence="1">Uncharacterized protein</fullName>
    </submittedName>
</protein>